<dbReference type="PANTHER" id="PTHR46577">
    <property type="entry name" value="HTH-TYPE TRANSCRIPTIONAL REGULATORY PROTEIN GABR"/>
    <property type="match status" value="1"/>
</dbReference>
<dbReference type="InterPro" id="IPR036388">
    <property type="entry name" value="WH-like_DNA-bd_sf"/>
</dbReference>
<dbReference type="Gene3D" id="1.10.10.10">
    <property type="entry name" value="Winged helix-like DNA-binding domain superfamily/Winged helix DNA-binding domain"/>
    <property type="match status" value="1"/>
</dbReference>
<dbReference type="InterPro" id="IPR036390">
    <property type="entry name" value="WH_DNA-bd_sf"/>
</dbReference>
<reference evidence="7 8" key="1">
    <citation type="submission" date="2023-03" db="EMBL/GenBank/DDBJ databases">
        <title>Draft genome sequence of Thalassotalea insulae KCTC 62186T.</title>
        <authorList>
            <person name="Sawabe T."/>
        </authorList>
    </citation>
    <scope>NUCLEOTIDE SEQUENCE [LARGE SCALE GENOMIC DNA]</scope>
    <source>
        <strain evidence="7 8">KCTC 62186</strain>
    </source>
</reference>
<dbReference type="InterPro" id="IPR015424">
    <property type="entry name" value="PyrdxlP-dep_Trfase"/>
</dbReference>
<dbReference type="SMART" id="SM00345">
    <property type="entry name" value="HTH_GNTR"/>
    <property type="match status" value="1"/>
</dbReference>
<name>A0ABQ6GVZ1_9GAMM</name>
<evidence type="ECO:0000256" key="1">
    <source>
        <dbReference type="ARBA" id="ARBA00005384"/>
    </source>
</evidence>
<feature type="domain" description="HTH gntR-type" evidence="6">
    <location>
        <begin position="7"/>
        <end position="75"/>
    </location>
</feature>
<dbReference type="CDD" id="cd00609">
    <property type="entry name" value="AAT_like"/>
    <property type="match status" value="1"/>
</dbReference>
<keyword evidence="3" id="KW-0805">Transcription regulation</keyword>
<dbReference type="RefSeq" id="WP_284244223.1">
    <property type="nucleotide sequence ID" value="NZ_BSST01000001.1"/>
</dbReference>
<organism evidence="7 8">
    <name type="scientific">Thalassotalea insulae</name>
    <dbReference type="NCBI Taxonomy" id="2056778"/>
    <lineage>
        <taxon>Bacteria</taxon>
        <taxon>Pseudomonadati</taxon>
        <taxon>Pseudomonadota</taxon>
        <taxon>Gammaproteobacteria</taxon>
        <taxon>Alteromonadales</taxon>
        <taxon>Colwelliaceae</taxon>
        <taxon>Thalassotalea</taxon>
    </lineage>
</organism>
<evidence type="ECO:0000313" key="7">
    <source>
        <dbReference type="EMBL" id="GLX78336.1"/>
    </source>
</evidence>
<dbReference type="EMBL" id="BSST01000001">
    <property type="protein sequence ID" value="GLX78336.1"/>
    <property type="molecule type" value="Genomic_DNA"/>
</dbReference>
<dbReference type="PRINTS" id="PR00035">
    <property type="entry name" value="HTHGNTR"/>
</dbReference>
<evidence type="ECO:0000256" key="5">
    <source>
        <dbReference type="ARBA" id="ARBA00023163"/>
    </source>
</evidence>
<dbReference type="InterPro" id="IPR000524">
    <property type="entry name" value="Tscrpt_reg_HTH_GntR"/>
</dbReference>
<dbReference type="SUPFAM" id="SSF53383">
    <property type="entry name" value="PLP-dependent transferases"/>
    <property type="match status" value="1"/>
</dbReference>
<dbReference type="InterPro" id="IPR015421">
    <property type="entry name" value="PyrdxlP-dep_Trfase_major"/>
</dbReference>
<dbReference type="Proteomes" id="UP001157186">
    <property type="component" value="Unassembled WGS sequence"/>
</dbReference>
<dbReference type="PANTHER" id="PTHR46577:SF2">
    <property type="entry name" value="TRANSCRIPTIONAL REGULATORY PROTEIN"/>
    <property type="match status" value="1"/>
</dbReference>
<keyword evidence="4" id="KW-0238">DNA-binding</keyword>
<comment type="similarity">
    <text evidence="1">In the C-terminal section; belongs to the class-I pyridoxal-phosphate-dependent aminotransferase family.</text>
</comment>
<protein>
    <submittedName>
        <fullName evidence="7">GntR family transcriptional regulator</fullName>
    </submittedName>
</protein>
<sequence>MKVKISGNSAQEIFTSIRQLTSDGQLMAGDLLPSVRELAEQLGVNRNTVSAAYQRLSKAGIAVTQGRLGTRICQEPSAGEQEGITDTALFDLADGSPRREWLPDLNKVAGHTQLAQFLYGEATILPQIYQYGKAWFAGACPPNFDLTLCNGAIDTLERMMAAHLVPGDKVVVEDPCYISSANAIRLAGMQVVAAKVDQYGMCANALKAALEKGAKAVLITPRAHNPTGASISRERAVQLREVLSHYPEVLVLEDDHFSLLAVTPHHSVIPVSTYNWAVFRSVSKGLGPDLRMAFVAADKESIKRINTRLAPGMSWVSRVLQSLVYTCLTTKAFQQQLNAAKEHCAHRRTTLINALAAHGISIEQTTDGLNVWVPVTGDSQAIIYALSRKGWLVRASTSFDIDEKSQAIRVSVQNMEPQTAHQFAADLAAIIALYMK</sequence>
<proteinExistence type="inferred from homology"/>
<dbReference type="InterPro" id="IPR051446">
    <property type="entry name" value="HTH_trans_reg/aminotransferase"/>
</dbReference>
<accession>A0ABQ6GVZ1</accession>
<dbReference type="Pfam" id="PF00392">
    <property type="entry name" value="GntR"/>
    <property type="match status" value="1"/>
</dbReference>
<evidence type="ECO:0000313" key="8">
    <source>
        <dbReference type="Proteomes" id="UP001157186"/>
    </source>
</evidence>
<dbReference type="InterPro" id="IPR004839">
    <property type="entry name" value="Aminotransferase_I/II_large"/>
</dbReference>
<dbReference type="CDD" id="cd07377">
    <property type="entry name" value="WHTH_GntR"/>
    <property type="match status" value="1"/>
</dbReference>
<evidence type="ECO:0000259" key="6">
    <source>
        <dbReference type="PROSITE" id="PS50949"/>
    </source>
</evidence>
<gene>
    <name evidence="7" type="ORF">tinsulaeT_16760</name>
</gene>
<evidence type="ECO:0000256" key="4">
    <source>
        <dbReference type="ARBA" id="ARBA00023125"/>
    </source>
</evidence>
<dbReference type="SUPFAM" id="SSF46785">
    <property type="entry name" value="Winged helix' DNA-binding domain"/>
    <property type="match status" value="1"/>
</dbReference>
<dbReference type="Pfam" id="PF00155">
    <property type="entry name" value="Aminotran_1_2"/>
    <property type="match status" value="1"/>
</dbReference>
<keyword evidence="8" id="KW-1185">Reference proteome</keyword>
<dbReference type="PROSITE" id="PS50949">
    <property type="entry name" value="HTH_GNTR"/>
    <property type="match status" value="1"/>
</dbReference>
<keyword evidence="5" id="KW-0804">Transcription</keyword>
<dbReference type="Gene3D" id="3.40.640.10">
    <property type="entry name" value="Type I PLP-dependent aspartate aminotransferase-like (Major domain)"/>
    <property type="match status" value="1"/>
</dbReference>
<evidence type="ECO:0000256" key="2">
    <source>
        <dbReference type="ARBA" id="ARBA00022898"/>
    </source>
</evidence>
<keyword evidence="2" id="KW-0663">Pyridoxal phosphate</keyword>
<comment type="caution">
    <text evidence="7">The sequence shown here is derived from an EMBL/GenBank/DDBJ whole genome shotgun (WGS) entry which is preliminary data.</text>
</comment>
<evidence type="ECO:0000256" key="3">
    <source>
        <dbReference type="ARBA" id="ARBA00023015"/>
    </source>
</evidence>